<evidence type="ECO:0000313" key="5">
    <source>
        <dbReference type="EMBL" id="TKV60277.1"/>
    </source>
</evidence>
<dbReference type="Pfam" id="PF07478">
    <property type="entry name" value="Dala_Dala_lig_C"/>
    <property type="match status" value="1"/>
</dbReference>
<evidence type="ECO:0000256" key="1">
    <source>
        <dbReference type="ARBA" id="ARBA00010871"/>
    </source>
</evidence>
<accession>A0A4U6QIN8</accession>
<dbReference type="InterPro" id="IPR011095">
    <property type="entry name" value="Dala_Dala_lig_C"/>
</dbReference>
<evidence type="ECO:0000256" key="3">
    <source>
        <dbReference type="PROSITE-ProRule" id="PRU00409"/>
    </source>
</evidence>
<dbReference type="EMBL" id="SZZH01000001">
    <property type="protein sequence ID" value="TKV60277.1"/>
    <property type="molecule type" value="Genomic_DNA"/>
</dbReference>
<dbReference type="OrthoDB" id="9813261at2"/>
<dbReference type="Gene3D" id="3.40.50.20">
    <property type="match status" value="1"/>
</dbReference>
<evidence type="ECO:0000256" key="2">
    <source>
        <dbReference type="ARBA" id="ARBA00022598"/>
    </source>
</evidence>
<keyword evidence="2 5" id="KW-0436">Ligase</keyword>
<keyword evidence="6" id="KW-1185">Reference proteome</keyword>
<dbReference type="PANTHER" id="PTHR23132:SF23">
    <property type="entry name" value="D-ALANINE--D-ALANINE LIGASE B"/>
    <property type="match status" value="1"/>
</dbReference>
<gene>
    <name evidence="5" type="ORF">FDO65_00645</name>
</gene>
<dbReference type="InterPro" id="IPR013815">
    <property type="entry name" value="ATP_grasp_subdomain_1"/>
</dbReference>
<dbReference type="PANTHER" id="PTHR23132">
    <property type="entry name" value="D-ALANINE--D-ALANINE LIGASE"/>
    <property type="match status" value="1"/>
</dbReference>
<evidence type="ECO:0000259" key="4">
    <source>
        <dbReference type="PROSITE" id="PS50975"/>
    </source>
</evidence>
<sequence length="345" mass="37034">MPIRVLHLAGSPVDEFLADVSRLYAADCLRATADPRRYRSVVAWVSPDGSWRFPADLGTPAIAEATVMTADRAIATIAGLGIDVAIPQMFCVPGMTTYRGLLDLLELPYVGNPPSVMANGADKATARDIVAAAGVNIPMGELLRPGDEVTLAPPAVVKPVDADNSLGVAFVRDPQEYPAALAAAFRHSRAALVETFVPLGREVRCGIVDYRGDLVALPLEEYAVDAERKPVRLPDDKLARTDDGDLRLVAKDAAHAWIVDPSDPITPAVHEAARRAHTALGCRDYSLFDFRIDPDGRPWFLEASLYNSFSRQSVLAVMAAAAGIGLPDLFGDAVDRARTRGSGRR</sequence>
<comment type="caution">
    <text evidence="5">The sequence shown here is derived from an EMBL/GenBank/DDBJ whole genome shotgun (WGS) entry which is preliminary data.</text>
</comment>
<dbReference type="AlphaFoldDB" id="A0A4U6QIN8"/>
<dbReference type="GO" id="GO:0008716">
    <property type="term" value="F:D-alanine-D-alanine ligase activity"/>
    <property type="evidence" value="ECO:0007669"/>
    <property type="project" value="InterPro"/>
</dbReference>
<comment type="similarity">
    <text evidence="1">Belongs to the D-alanine--D-alanine ligase family.</text>
</comment>
<dbReference type="RefSeq" id="WP_137447580.1">
    <property type="nucleotide sequence ID" value="NZ_SZZH01000001.1"/>
</dbReference>
<keyword evidence="3" id="KW-0547">Nucleotide-binding</keyword>
<dbReference type="Gene3D" id="3.30.1490.20">
    <property type="entry name" value="ATP-grasp fold, A domain"/>
    <property type="match status" value="1"/>
</dbReference>
<proteinExistence type="inferred from homology"/>
<protein>
    <submittedName>
        <fullName evidence="5">D-alanine--D-alanine ligase</fullName>
    </submittedName>
</protein>
<reference evidence="5 6" key="1">
    <citation type="submission" date="2019-05" db="EMBL/GenBank/DDBJ databases">
        <title>Nakamurella sp. N5BH11, whole genome shotgun sequence.</title>
        <authorList>
            <person name="Tuo L."/>
        </authorList>
    </citation>
    <scope>NUCLEOTIDE SEQUENCE [LARGE SCALE GENOMIC DNA]</scope>
    <source>
        <strain evidence="5 6">N5BH11</strain>
    </source>
</reference>
<dbReference type="GO" id="GO:0046872">
    <property type="term" value="F:metal ion binding"/>
    <property type="evidence" value="ECO:0007669"/>
    <property type="project" value="InterPro"/>
</dbReference>
<dbReference type="SUPFAM" id="SSF56059">
    <property type="entry name" value="Glutathione synthetase ATP-binding domain-like"/>
    <property type="match status" value="1"/>
</dbReference>
<organism evidence="5 6">
    <name type="scientific">Nakamurella flava</name>
    <dbReference type="NCBI Taxonomy" id="2576308"/>
    <lineage>
        <taxon>Bacteria</taxon>
        <taxon>Bacillati</taxon>
        <taxon>Actinomycetota</taxon>
        <taxon>Actinomycetes</taxon>
        <taxon>Nakamurellales</taxon>
        <taxon>Nakamurellaceae</taxon>
        <taxon>Nakamurella</taxon>
    </lineage>
</organism>
<dbReference type="InterPro" id="IPR011761">
    <property type="entry name" value="ATP-grasp"/>
</dbReference>
<dbReference type="Proteomes" id="UP000306985">
    <property type="component" value="Unassembled WGS sequence"/>
</dbReference>
<dbReference type="PROSITE" id="PS50975">
    <property type="entry name" value="ATP_GRASP"/>
    <property type="match status" value="1"/>
</dbReference>
<keyword evidence="3" id="KW-0067">ATP-binding</keyword>
<dbReference type="GO" id="GO:0005524">
    <property type="term" value="F:ATP binding"/>
    <property type="evidence" value="ECO:0007669"/>
    <property type="project" value="UniProtKB-UniRule"/>
</dbReference>
<feature type="domain" description="ATP-grasp" evidence="4">
    <location>
        <begin position="127"/>
        <end position="335"/>
    </location>
</feature>
<dbReference type="Gene3D" id="3.30.470.20">
    <property type="entry name" value="ATP-grasp fold, B domain"/>
    <property type="match status" value="1"/>
</dbReference>
<evidence type="ECO:0000313" key="6">
    <source>
        <dbReference type="Proteomes" id="UP000306985"/>
    </source>
</evidence>
<name>A0A4U6QIN8_9ACTN</name>